<accession>A0A1G2KQK1</accession>
<protein>
    <submittedName>
        <fullName evidence="2">Uncharacterized protein</fullName>
    </submittedName>
</protein>
<evidence type="ECO:0000313" key="2">
    <source>
        <dbReference type="EMBL" id="OHA01707.1"/>
    </source>
</evidence>
<dbReference type="Proteomes" id="UP000178710">
    <property type="component" value="Unassembled WGS sequence"/>
</dbReference>
<sequence>MSGNREILFIGIILIAAFVAVYFWFGDSLPFVPAVGESQIDAEYAGIIAEVGRLKGITLDTEIVKSDTFTRLLIPVLPTLPDVKPGGRNPYLPL</sequence>
<proteinExistence type="predicted"/>
<keyword evidence="1" id="KW-0812">Transmembrane</keyword>
<evidence type="ECO:0000313" key="3">
    <source>
        <dbReference type="Proteomes" id="UP000178710"/>
    </source>
</evidence>
<organism evidence="2 3">
    <name type="scientific">Candidatus Sungbacteria bacterium RIFCSPHIGHO2_02_FULL_49_20</name>
    <dbReference type="NCBI Taxonomy" id="1802272"/>
    <lineage>
        <taxon>Bacteria</taxon>
        <taxon>Candidatus Sungiibacteriota</taxon>
    </lineage>
</organism>
<gene>
    <name evidence="2" type="ORF">A3C12_03230</name>
</gene>
<reference evidence="2 3" key="1">
    <citation type="journal article" date="2016" name="Nat. Commun.">
        <title>Thousands of microbial genomes shed light on interconnected biogeochemical processes in an aquifer system.</title>
        <authorList>
            <person name="Anantharaman K."/>
            <person name="Brown C.T."/>
            <person name="Hug L.A."/>
            <person name="Sharon I."/>
            <person name="Castelle C.J."/>
            <person name="Probst A.J."/>
            <person name="Thomas B.C."/>
            <person name="Singh A."/>
            <person name="Wilkins M.J."/>
            <person name="Karaoz U."/>
            <person name="Brodie E.L."/>
            <person name="Williams K.H."/>
            <person name="Hubbard S.S."/>
            <person name="Banfield J.F."/>
        </authorList>
    </citation>
    <scope>NUCLEOTIDE SEQUENCE [LARGE SCALE GENOMIC DNA]</scope>
</reference>
<feature type="transmembrane region" description="Helical" evidence="1">
    <location>
        <begin position="7"/>
        <end position="25"/>
    </location>
</feature>
<comment type="caution">
    <text evidence="2">The sequence shown here is derived from an EMBL/GenBank/DDBJ whole genome shotgun (WGS) entry which is preliminary data.</text>
</comment>
<keyword evidence="1" id="KW-0472">Membrane</keyword>
<keyword evidence="1" id="KW-1133">Transmembrane helix</keyword>
<name>A0A1G2KQK1_9BACT</name>
<dbReference type="EMBL" id="MHQK01000020">
    <property type="protein sequence ID" value="OHA01707.1"/>
    <property type="molecule type" value="Genomic_DNA"/>
</dbReference>
<dbReference type="AlphaFoldDB" id="A0A1G2KQK1"/>
<evidence type="ECO:0000256" key="1">
    <source>
        <dbReference type="SAM" id="Phobius"/>
    </source>
</evidence>